<name>A0A820RUN6_9BILA</name>
<feature type="region of interest" description="Disordered" evidence="1">
    <location>
        <begin position="38"/>
        <end position="66"/>
    </location>
</feature>
<dbReference type="Proteomes" id="UP000663881">
    <property type="component" value="Unassembled WGS sequence"/>
</dbReference>
<proteinExistence type="predicted"/>
<dbReference type="AlphaFoldDB" id="A0A820RUN6"/>
<evidence type="ECO:0000313" key="3">
    <source>
        <dbReference type="Proteomes" id="UP000663881"/>
    </source>
</evidence>
<protein>
    <submittedName>
        <fullName evidence="2">Uncharacterized protein</fullName>
    </submittedName>
</protein>
<reference evidence="2" key="1">
    <citation type="submission" date="2021-02" db="EMBL/GenBank/DDBJ databases">
        <authorList>
            <person name="Nowell W R."/>
        </authorList>
    </citation>
    <scope>NUCLEOTIDE SEQUENCE</scope>
</reference>
<comment type="caution">
    <text evidence="2">The sequence shown here is derived from an EMBL/GenBank/DDBJ whole genome shotgun (WGS) entry which is preliminary data.</text>
</comment>
<dbReference type="EMBL" id="CAJOAY010033734">
    <property type="protein sequence ID" value="CAF4440538.1"/>
    <property type="molecule type" value="Genomic_DNA"/>
</dbReference>
<evidence type="ECO:0000256" key="1">
    <source>
        <dbReference type="SAM" id="MobiDB-lite"/>
    </source>
</evidence>
<accession>A0A820RUN6</accession>
<sequence length="94" mass="10769">MDCSITESTIVPTPSAISVCENQSTYYVSTPMRHLADFSNDQLSPKTNKYEHTEKEVDKENKSSTQSTSELTNWYTNFFHQLWRSTLVNVSPKS</sequence>
<feature type="compositionally biased region" description="Basic and acidic residues" evidence="1">
    <location>
        <begin position="48"/>
        <end position="62"/>
    </location>
</feature>
<evidence type="ECO:0000313" key="2">
    <source>
        <dbReference type="EMBL" id="CAF4440538.1"/>
    </source>
</evidence>
<organism evidence="2 3">
    <name type="scientific">Adineta steineri</name>
    <dbReference type="NCBI Taxonomy" id="433720"/>
    <lineage>
        <taxon>Eukaryota</taxon>
        <taxon>Metazoa</taxon>
        <taxon>Spiralia</taxon>
        <taxon>Gnathifera</taxon>
        <taxon>Rotifera</taxon>
        <taxon>Eurotatoria</taxon>
        <taxon>Bdelloidea</taxon>
        <taxon>Adinetida</taxon>
        <taxon>Adinetidae</taxon>
        <taxon>Adineta</taxon>
    </lineage>
</organism>
<gene>
    <name evidence="2" type="ORF">OKA104_LOCUS53601</name>
</gene>